<evidence type="ECO:0000313" key="2">
    <source>
        <dbReference type="Proteomes" id="UP000761411"/>
    </source>
</evidence>
<comment type="caution">
    <text evidence="1">The sequence shown here is derived from an EMBL/GenBank/DDBJ whole genome shotgun (WGS) entry which is preliminary data.</text>
</comment>
<evidence type="ECO:0000313" key="1">
    <source>
        <dbReference type="EMBL" id="MBS8263861.1"/>
    </source>
</evidence>
<dbReference type="Proteomes" id="UP000761411">
    <property type="component" value="Unassembled WGS sequence"/>
</dbReference>
<organism evidence="1 2">
    <name type="scientific">Mesobacillus boroniphilus</name>
    <dbReference type="NCBI Taxonomy" id="308892"/>
    <lineage>
        <taxon>Bacteria</taxon>
        <taxon>Bacillati</taxon>
        <taxon>Bacillota</taxon>
        <taxon>Bacilli</taxon>
        <taxon>Bacillales</taxon>
        <taxon>Bacillaceae</taxon>
        <taxon>Mesobacillus</taxon>
    </lineage>
</organism>
<accession>A0A944CIJ0</accession>
<keyword evidence="2" id="KW-1185">Reference proteome</keyword>
<sequence>MKISSAYPYPVLYMNNDDYIDSIFSTGIEVAESFGEVKINAHFQLDNNGVKELIQQQKAVFLIHVECGQTSFRQVYESFHDSLEISIPSSNLRGKIQIHSFIIAKDRITDYTNNSLSDWYKGFPITFEKGNFIGIGEAIETTLFEDNAELLNLPSIITVSKSQKKEFMEVDLNSNNITIALPEYEYNQYAGNANSRLKNTILSAVFMPALVYIFSKIKDSQGDFEEYTWYQVLDKIFDENNHKLEDVGSDTFSALKAAQMVLRKPLKTSFEEIEKLNHAEE</sequence>
<reference evidence="1 2" key="1">
    <citation type="journal article" date="2021" name="Microorganisms">
        <title>Bacterial Dimethylsulfoniopropionate Biosynthesis in the East China Sea.</title>
        <authorList>
            <person name="Liu J."/>
            <person name="Zhang Y."/>
            <person name="Liu J."/>
            <person name="Zhong H."/>
            <person name="Williams B.T."/>
            <person name="Zheng Y."/>
            <person name="Curson A.R.J."/>
            <person name="Sun C."/>
            <person name="Sun H."/>
            <person name="Song D."/>
            <person name="Wagner Mackenzie B."/>
            <person name="Bermejo Martinez A."/>
            <person name="Todd J.D."/>
            <person name="Zhang X.H."/>
        </authorList>
    </citation>
    <scope>NUCLEOTIDE SEQUENCE [LARGE SCALE GENOMIC DNA]</scope>
    <source>
        <strain evidence="1 2">ESS08</strain>
    </source>
</reference>
<dbReference type="EMBL" id="QTKX01000001">
    <property type="protein sequence ID" value="MBS8263861.1"/>
    <property type="molecule type" value="Genomic_DNA"/>
</dbReference>
<dbReference type="RefSeq" id="WP_213367394.1">
    <property type="nucleotide sequence ID" value="NZ_QTKX01000001.1"/>
</dbReference>
<protein>
    <submittedName>
        <fullName evidence="1">Uncharacterized protein</fullName>
    </submittedName>
</protein>
<gene>
    <name evidence="1" type="ORF">DYI25_05340</name>
</gene>
<dbReference type="AlphaFoldDB" id="A0A944CIJ0"/>
<proteinExistence type="predicted"/>
<name>A0A944CIJ0_9BACI</name>